<keyword evidence="2" id="KW-1133">Transmembrane helix</keyword>
<feature type="region of interest" description="Disordered" evidence="1">
    <location>
        <begin position="92"/>
        <end position="120"/>
    </location>
</feature>
<dbReference type="Gene3D" id="1.20.5.170">
    <property type="match status" value="1"/>
</dbReference>
<dbReference type="Proteomes" id="UP000789901">
    <property type="component" value="Unassembled WGS sequence"/>
</dbReference>
<dbReference type="EMBL" id="CAJVQB010017496">
    <property type="protein sequence ID" value="CAG8784481.1"/>
    <property type="molecule type" value="Genomic_DNA"/>
</dbReference>
<organism evidence="3 4">
    <name type="scientific">Gigaspora margarita</name>
    <dbReference type="NCBI Taxonomy" id="4874"/>
    <lineage>
        <taxon>Eukaryota</taxon>
        <taxon>Fungi</taxon>
        <taxon>Fungi incertae sedis</taxon>
        <taxon>Mucoromycota</taxon>
        <taxon>Glomeromycotina</taxon>
        <taxon>Glomeromycetes</taxon>
        <taxon>Diversisporales</taxon>
        <taxon>Gigasporaceae</taxon>
        <taxon>Gigaspora</taxon>
    </lineage>
</organism>
<feature type="transmembrane region" description="Helical" evidence="2">
    <location>
        <begin position="228"/>
        <end position="249"/>
    </location>
</feature>
<name>A0ABN7VM00_GIGMA</name>
<keyword evidence="2" id="KW-0472">Membrane</keyword>
<protein>
    <submittedName>
        <fullName evidence="3">12364_t:CDS:1</fullName>
    </submittedName>
</protein>
<feature type="region of interest" description="Disordered" evidence="1">
    <location>
        <begin position="1"/>
        <end position="27"/>
    </location>
</feature>
<feature type="non-terminal residue" evidence="3">
    <location>
        <position position="266"/>
    </location>
</feature>
<proteinExistence type="predicted"/>
<gene>
    <name evidence="3" type="ORF">GMARGA_LOCUS20202</name>
</gene>
<feature type="compositionally biased region" description="Low complexity" evidence="1">
    <location>
        <begin position="55"/>
        <end position="79"/>
    </location>
</feature>
<sequence>MKENSKREADHAKLKEDTTNLKTKNTELEAEVAKLRHDIEEIKKKDQTITNTQDTFSTEEISSTSSGLSSDNNSSEQSNSLYDVKTVTLETNPKNSTEVSTPPIPQHECTGSRQTSNSFSSKVKISDSSDFAQASTTVSKKLPEILIKNESDIDTLILLLQQKFKMSKERLEQWRANIAFELRDNKNYWKKEHESMSEANFLEHKQNFEAKIGVPTTPHKKELKNKSLLFLIAFWIGVIGLGGVTIIGLEGGGFISLGSGGFISLG</sequence>
<evidence type="ECO:0000313" key="3">
    <source>
        <dbReference type="EMBL" id="CAG8784481.1"/>
    </source>
</evidence>
<evidence type="ECO:0000256" key="1">
    <source>
        <dbReference type="SAM" id="MobiDB-lite"/>
    </source>
</evidence>
<accession>A0ABN7VM00</accession>
<reference evidence="3 4" key="1">
    <citation type="submission" date="2021-06" db="EMBL/GenBank/DDBJ databases">
        <authorList>
            <person name="Kallberg Y."/>
            <person name="Tangrot J."/>
            <person name="Rosling A."/>
        </authorList>
    </citation>
    <scope>NUCLEOTIDE SEQUENCE [LARGE SCALE GENOMIC DNA]</scope>
    <source>
        <strain evidence="3 4">120-4 pot B 10/14</strain>
    </source>
</reference>
<keyword evidence="2" id="KW-0812">Transmembrane</keyword>
<keyword evidence="4" id="KW-1185">Reference proteome</keyword>
<comment type="caution">
    <text evidence="3">The sequence shown here is derived from an EMBL/GenBank/DDBJ whole genome shotgun (WGS) entry which is preliminary data.</text>
</comment>
<evidence type="ECO:0000256" key="2">
    <source>
        <dbReference type="SAM" id="Phobius"/>
    </source>
</evidence>
<feature type="region of interest" description="Disordered" evidence="1">
    <location>
        <begin position="40"/>
        <end position="79"/>
    </location>
</feature>
<evidence type="ECO:0000313" key="4">
    <source>
        <dbReference type="Proteomes" id="UP000789901"/>
    </source>
</evidence>